<protein>
    <recommendedName>
        <fullName evidence="1">RNA-directed DNA polymerase</fullName>
        <ecNumber evidence="1">2.7.7.49</ecNumber>
    </recommendedName>
</protein>
<evidence type="ECO:0000313" key="4">
    <source>
        <dbReference type="EnsemblMetazoa" id="ISCW002535-PA"/>
    </source>
</evidence>
<dbReference type="EnsemblMetazoa" id="ISCW002535-RA">
    <property type="protein sequence ID" value="ISCW002535-PA"/>
    <property type="gene ID" value="ISCW002535"/>
</dbReference>
<sequence length="86" mass="10095">VVVPAVSRNTVLRMCHDSVGHMDVQRTQNQIQKRYWWPCMSRHVKAYVQYSQTCRRVNRRTTIAEGFFQPRTITAAPNKVISLDNF</sequence>
<dbReference type="EC" id="2.7.7.49" evidence="1"/>
<evidence type="ECO:0000313" key="5">
    <source>
        <dbReference type="Proteomes" id="UP000001555"/>
    </source>
</evidence>
<dbReference type="EMBL" id="ABJB010226871">
    <property type="status" value="NOT_ANNOTATED_CDS"/>
    <property type="molecule type" value="Genomic_DNA"/>
</dbReference>
<dbReference type="PANTHER" id="PTHR37984:SF15">
    <property type="entry name" value="INTEGRASE CATALYTIC DOMAIN-CONTAINING PROTEIN"/>
    <property type="match status" value="1"/>
</dbReference>
<dbReference type="FunFam" id="1.10.340.70:FF:000001">
    <property type="entry name" value="Retrovirus-related Pol polyprotein from transposon gypsy-like Protein"/>
    <property type="match status" value="1"/>
</dbReference>
<accession>B7P7S0</accession>
<dbReference type="Gene3D" id="1.10.340.70">
    <property type="match status" value="1"/>
</dbReference>
<name>B7P7S0_IXOSC</name>
<dbReference type="STRING" id="6945.B7P7S0"/>
<evidence type="ECO:0000256" key="1">
    <source>
        <dbReference type="ARBA" id="ARBA00012493"/>
    </source>
</evidence>
<feature type="non-terminal residue" evidence="3">
    <location>
        <position position="1"/>
    </location>
</feature>
<reference evidence="3 5" key="1">
    <citation type="submission" date="2008-03" db="EMBL/GenBank/DDBJ databases">
        <title>Annotation of Ixodes scapularis.</title>
        <authorList>
            <consortium name="Ixodes scapularis Genome Project Consortium"/>
            <person name="Caler E."/>
            <person name="Hannick L.I."/>
            <person name="Bidwell S."/>
            <person name="Joardar V."/>
            <person name="Thiagarajan M."/>
            <person name="Amedeo P."/>
            <person name="Galinsky K.J."/>
            <person name="Schobel S."/>
            <person name="Inman J."/>
            <person name="Hostetler J."/>
            <person name="Miller J."/>
            <person name="Hammond M."/>
            <person name="Megy K."/>
            <person name="Lawson D."/>
            <person name="Kodira C."/>
            <person name="Sutton G."/>
            <person name="Meyer J."/>
            <person name="Hill C.A."/>
            <person name="Birren B."/>
            <person name="Nene V."/>
            <person name="Collins F."/>
            <person name="Alarcon-Chaidez F."/>
            <person name="Wikel S."/>
            <person name="Strausberg R."/>
        </authorList>
    </citation>
    <scope>NUCLEOTIDE SEQUENCE [LARGE SCALE GENOMIC DNA]</scope>
    <source>
        <strain evidence="5">Wikel</strain>
        <strain evidence="3">Wikel colony</strain>
    </source>
</reference>
<reference evidence="4" key="2">
    <citation type="submission" date="2020-05" db="UniProtKB">
        <authorList>
            <consortium name="EnsemblMetazoa"/>
        </authorList>
    </citation>
    <scope>IDENTIFICATION</scope>
    <source>
        <strain evidence="4">wikel</strain>
    </source>
</reference>
<dbReference type="GO" id="GO:0003964">
    <property type="term" value="F:RNA-directed DNA polymerase activity"/>
    <property type="evidence" value="ECO:0007669"/>
    <property type="project" value="UniProtKB-EC"/>
</dbReference>
<dbReference type="AlphaFoldDB" id="B7P7S0"/>
<dbReference type="HOGENOM" id="CLU_2504227_0_0_1"/>
<dbReference type="Pfam" id="PF17921">
    <property type="entry name" value="Integrase_H2C2"/>
    <property type="match status" value="1"/>
</dbReference>
<evidence type="ECO:0000313" key="3">
    <source>
        <dbReference type="EMBL" id="EEC02642.1"/>
    </source>
</evidence>
<feature type="non-terminal residue" evidence="3">
    <location>
        <position position="86"/>
    </location>
</feature>
<dbReference type="EMBL" id="DS653048">
    <property type="protein sequence ID" value="EEC02642.1"/>
    <property type="molecule type" value="Genomic_DNA"/>
</dbReference>
<dbReference type="InterPro" id="IPR050951">
    <property type="entry name" value="Retrovirus_Pol_polyprotein"/>
</dbReference>
<dbReference type="PaxDb" id="6945-B7P7S0"/>
<dbReference type="VEuPathDB" id="VectorBase:ISCW002535"/>
<feature type="domain" description="Integrase zinc-binding" evidence="2">
    <location>
        <begin position="3"/>
        <end position="59"/>
    </location>
</feature>
<evidence type="ECO:0000259" key="2">
    <source>
        <dbReference type="Pfam" id="PF17921"/>
    </source>
</evidence>
<dbReference type="PANTHER" id="PTHR37984">
    <property type="entry name" value="PROTEIN CBG26694"/>
    <property type="match status" value="1"/>
</dbReference>
<proteinExistence type="predicted"/>
<dbReference type="VEuPathDB" id="VectorBase:ISCI002535"/>
<dbReference type="Proteomes" id="UP000001555">
    <property type="component" value="Unassembled WGS sequence"/>
</dbReference>
<keyword evidence="5" id="KW-1185">Reference proteome</keyword>
<dbReference type="InterPro" id="IPR041588">
    <property type="entry name" value="Integrase_H2C2"/>
</dbReference>
<organism>
    <name type="scientific">Ixodes scapularis</name>
    <name type="common">Black-legged tick</name>
    <name type="synonym">Deer tick</name>
    <dbReference type="NCBI Taxonomy" id="6945"/>
    <lineage>
        <taxon>Eukaryota</taxon>
        <taxon>Metazoa</taxon>
        <taxon>Ecdysozoa</taxon>
        <taxon>Arthropoda</taxon>
        <taxon>Chelicerata</taxon>
        <taxon>Arachnida</taxon>
        <taxon>Acari</taxon>
        <taxon>Parasitiformes</taxon>
        <taxon>Ixodida</taxon>
        <taxon>Ixodoidea</taxon>
        <taxon>Ixodidae</taxon>
        <taxon>Ixodinae</taxon>
        <taxon>Ixodes</taxon>
    </lineage>
</organism>
<gene>
    <name evidence="3" type="ORF">IscW_ISCW002535</name>
</gene>